<dbReference type="EMBL" id="NAJM01000017">
    <property type="protein sequence ID" value="RVX71389.1"/>
    <property type="molecule type" value="Genomic_DNA"/>
</dbReference>
<evidence type="ECO:0000256" key="1">
    <source>
        <dbReference type="SAM" id="MobiDB-lite"/>
    </source>
</evidence>
<organism evidence="2 3">
    <name type="scientific">Exophiala mesophila</name>
    <name type="common">Black yeast-like fungus</name>
    <dbReference type="NCBI Taxonomy" id="212818"/>
    <lineage>
        <taxon>Eukaryota</taxon>
        <taxon>Fungi</taxon>
        <taxon>Dikarya</taxon>
        <taxon>Ascomycota</taxon>
        <taxon>Pezizomycotina</taxon>
        <taxon>Eurotiomycetes</taxon>
        <taxon>Chaetothyriomycetidae</taxon>
        <taxon>Chaetothyriales</taxon>
        <taxon>Herpotrichiellaceae</taxon>
        <taxon>Exophiala</taxon>
    </lineage>
</organism>
<feature type="compositionally biased region" description="Low complexity" evidence="1">
    <location>
        <begin position="56"/>
        <end position="72"/>
    </location>
</feature>
<evidence type="ECO:0000313" key="2">
    <source>
        <dbReference type="EMBL" id="RVX71389.1"/>
    </source>
</evidence>
<comment type="caution">
    <text evidence="2">The sequence shown here is derived from an EMBL/GenBank/DDBJ whole genome shotgun (WGS) entry which is preliminary data.</text>
</comment>
<feature type="compositionally biased region" description="Polar residues" evidence="1">
    <location>
        <begin position="236"/>
        <end position="248"/>
    </location>
</feature>
<proteinExistence type="predicted"/>
<feature type="compositionally biased region" description="Polar residues" evidence="1">
    <location>
        <begin position="133"/>
        <end position="151"/>
    </location>
</feature>
<accession>A0A438N6L0</accession>
<gene>
    <name evidence="2" type="ORF">B0A52_04961</name>
</gene>
<feature type="region of interest" description="Disordered" evidence="1">
    <location>
        <begin position="235"/>
        <end position="287"/>
    </location>
</feature>
<reference evidence="2 3" key="1">
    <citation type="submission" date="2017-03" db="EMBL/GenBank/DDBJ databases">
        <title>Genomes of endolithic fungi from Antarctica.</title>
        <authorList>
            <person name="Coleine C."/>
            <person name="Masonjones S."/>
            <person name="Stajich J.E."/>
        </authorList>
    </citation>
    <scope>NUCLEOTIDE SEQUENCE [LARGE SCALE GENOMIC DNA]</scope>
    <source>
        <strain evidence="2 3">CCFEE 6314</strain>
    </source>
</reference>
<feature type="compositionally biased region" description="Low complexity" evidence="1">
    <location>
        <begin position="80"/>
        <end position="96"/>
    </location>
</feature>
<feature type="compositionally biased region" description="Polar residues" evidence="1">
    <location>
        <begin position="18"/>
        <end position="54"/>
    </location>
</feature>
<feature type="compositionally biased region" description="Basic residues" evidence="1">
    <location>
        <begin position="8"/>
        <end position="17"/>
    </location>
</feature>
<dbReference type="Proteomes" id="UP000288859">
    <property type="component" value="Unassembled WGS sequence"/>
</dbReference>
<feature type="compositionally biased region" description="Low complexity" evidence="1">
    <location>
        <begin position="163"/>
        <end position="172"/>
    </location>
</feature>
<feature type="region of interest" description="Disordered" evidence="1">
    <location>
        <begin position="1"/>
        <end position="203"/>
    </location>
</feature>
<evidence type="ECO:0000313" key="3">
    <source>
        <dbReference type="Proteomes" id="UP000288859"/>
    </source>
</evidence>
<dbReference type="AlphaFoldDB" id="A0A438N6L0"/>
<protein>
    <submittedName>
        <fullName evidence="2">Uncharacterized protein</fullName>
    </submittedName>
</protein>
<sequence>MPASKNPSSKRVKRVKRTNSPLATPGSNQNVVFGPTHQSDSQPQPLWPHTQSTPVAPFQPGSAPAQPASPYYQPFPPQIQPGWTPSQPTTPQTQPSRPLAYADGTSSTPTAAFSHEMNLGRAEIPPGQRPPRGNSNFMQHQAARANTSPPSALSPHIVPAHLRQPPARQRSPAGRRGRPSPWSFGTNPTVSLDPATMDDEPDAEAVAQIKSIIPVIPRQMNGEADVGKMIDRLAKNSATTRGRANSSGRKTKRVNSSHSRNGGFEMATRSEVADADSAQSREVEDGAGADFDAIFNTICGEGYTE</sequence>
<name>A0A438N6L0_EXOME</name>